<dbReference type="Proteomes" id="UP000013909">
    <property type="component" value="Unassembled WGS sequence"/>
</dbReference>
<dbReference type="Gene3D" id="3.30.2140.10">
    <property type="entry name" value="Arylamine N-acetyltransferase"/>
    <property type="match status" value="1"/>
</dbReference>
<dbReference type="InterPro" id="IPR038765">
    <property type="entry name" value="Papain-like_cys_pep_sf"/>
</dbReference>
<dbReference type="OrthoDB" id="7181050at2"/>
<organism evidence="3 4">
    <name type="scientific">Lunatimonas lonarensis</name>
    <dbReference type="NCBI Taxonomy" id="1232681"/>
    <lineage>
        <taxon>Bacteria</taxon>
        <taxon>Pseudomonadati</taxon>
        <taxon>Bacteroidota</taxon>
        <taxon>Cytophagia</taxon>
        <taxon>Cytophagales</taxon>
        <taxon>Cyclobacteriaceae</taxon>
    </lineage>
</organism>
<dbReference type="PATRIC" id="fig|1288963.3.peg.1313"/>
<keyword evidence="3" id="KW-0012">Acyltransferase</keyword>
<dbReference type="STRING" id="1232681.ADIS_1317"/>
<evidence type="ECO:0000313" key="3">
    <source>
        <dbReference type="EMBL" id="EON78120.1"/>
    </source>
</evidence>
<dbReference type="GO" id="GO:0004060">
    <property type="term" value="F:arylamine N-acetyltransferase activity"/>
    <property type="evidence" value="ECO:0007669"/>
    <property type="project" value="UniProtKB-EC"/>
</dbReference>
<evidence type="ECO:0000256" key="2">
    <source>
        <dbReference type="RuleBase" id="RU003452"/>
    </source>
</evidence>
<gene>
    <name evidence="3" type="ORF">ADIS_1317</name>
</gene>
<dbReference type="PRINTS" id="PR01543">
    <property type="entry name" value="ANATRNSFRASE"/>
</dbReference>
<evidence type="ECO:0000313" key="4">
    <source>
        <dbReference type="Proteomes" id="UP000013909"/>
    </source>
</evidence>
<reference evidence="3 4" key="1">
    <citation type="submission" date="2013-02" db="EMBL/GenBank/DDBJ databases">
        <title>A novel strain isolated from Lonar lake, Maharashtra, India.</title>
        <authorList>
            <person name="Singh A."/>
        </authorList>
    </citation>
    <scope>NUCLEOTIDE SEQUENCE [LARGE SCALE GENOMIC DNA]</scope>
    <source>
        <strain evidence="3 4">AK24</strain>
    </source>
</reference>
<dbReference type="EMBL" id="AQHR01000041">
    <property type="protein sequence ID" value="EON78120.1"/>
    <property type="molecule type" value="Genomic_DNA"/>
</dbReference>
<dbReference type="EC" id="2.3.1.5" evidence="3"/>
<dbReference type="SUPFAM" id="SSF54001">
    <property type="entry name" value="Cysteine proteinases"/>
    <property type="match status" value="1"/>
</dbReference>
<dbReference type="RefSeq" id="WP_010853461.1">
    <property type="nucleotide sequence ID" value="NZ_AQHR01000041.1"/>
</dbReference>
<dbReference type="Pfam" id="PF00797">
    <property type="entry name" value="Acetyltransf_2"/>
    <property type="match status" value="1"/>
</dbReference>
<proteinExistence type="inferred from homology"/>
<comment type="similarity">
    <text evidence="1 2">Belongs to the arylamine N-acetyltransferase family.</text>
</comment>
<keyword evidence="4" id="KW-1185">Reference proteome</keyword>
<dbReference type="PANTHER" id="PTHR11786:SF0">
    <property type="entry name" value="ARYLAMINE N-ACETYLTRANSFERASE 4-RELATED"/>
    <property type="match status" value="1"/>
</dbReference>
<keyword evidence="3" id="KW-0808">Transferase</keyword>
<dbReference type="Gene3D" id="2.40.128.150">
    <property type="entry name" value="Cysteine proteinases"/>
    <property type="match status" value="1"/>
</dbReference>
<name>R7ZVH0_9BACT</name>
<evidence type="ECO:0000256" key="1">
    <source>
        <dbReference type="ARBA" id="ARBA00006547"/>
    </source>
</evidence>
<protein>
    <submittedName>
        <fullName evidence="3">Arylamine N-acetyltransferase</fullName>
        <ecNumber evidence="3">2.3.1.5</ecNumber>
    </submittedName>
</protein>
<dbReference type="AlphaFoldDB" id="R7ZVH0"/>
<comment type="caution">
    <text evidence="3">The sequence shown here is derived from an EMBL/GenBank/DDBJ whole genome shotgun (WGS) entry which is preliminary data.</text>
</comment>
<sequence length="280" mass="31748">MNDTSPFFSPISPDGLASYLDRIGYEGDVATSLSCLEALHLLHPQAIPFENINPYLGLPVRLDQGSLMKKLITQGRGGYCFEHNLLFGAVLRKIGFKVRSLAARVLWQLPAGKIMPRDHMVLMVSLHAERYLVDVGWGGNTLTKPLLLGNDQMQATPHEPFKLQNCDGIYTLSIQLNGEWEPMHQFGLEEYLLPDYEVISWYLNQHPDSLFVNHLMAARTTKSERLALKDDQFTIHPTNGVTEKKRLGTPGEVLDVLQDRFGIRIPEKKALIDRLRQRVF</sequence>
<dbReference type="InterPro" id="IPR001447">
    <property type="entry name" value="Arylamine_N-AcTrfase"/>
</dbReference>
<dbReference type="PANTHER" id="PTHR11786">
    <property type="entry name" value="N-HYDROXYARYLAMINE O-ACETYLTRANSFERASE"/>
    <property type="match status" value="1"/>
</dbReference>
<accession>R7ZVH0</accession>